<dbReference type="SUPFAM" id="SSF47240">
    <property type="entry name" value="Ferritin-like"/>
    <property type="match status" value="1"/>
</dbReference>
<dbReference type="RefSeq" id="WP_038494845.1">
    <property type="nucleotide sequence ID" value="NZ_BCTH01000071.1"/>
</dbReference>
<dbReference type="HOGENOM" id="CLU_1102280_0_0_4"/>
<evidence type="ECO:0000256" key="1">
    <source>
        <dbReference type="SAM" id="MobiDB-lite"/>
    </source>
</evidence>
<sequence length="271" mass="28546">MTSSDAAGINRTGIHMSPLDSRAMQHADGAAGQAYFNDAGSSALRTGYIVGADRLGSVPLPVARRAAAQAGGRPDGTPLVKDHRQGGRQAGRQANRQDMLLDKLGERLAFERTATRLYDALITKCVAMSDSSIGMTVEDLRDIRDDEARHFLTAARAIESLGGDATAQTPSADMVGLEAMGLVQVLADPRTTIAQSLHAILTAELADHVGWEALIALASEHGQMDMINDFSVALDEELGHLLLVQGWYEVAIGLPSAAAPNSDALPALAPD</sequence>
<dbReference type="AlphaFoldDB" id="W0VB41"/>
<feature type="region of interest" description="Disordered" evidence="1">
    <location>
        <begin position="66"/>
        <end position="98"/>
    </location>
</feature>
<dbReference type="EMBL" id="HG322949">
    <property type="protein sequence ID" value="CDG84472.1"/>
    <property type="molecule type" value="Genomic_DNA"/>
</dbReference>
<protein>
    <recommendedName>
        <fullName evidence="4">Ferritin-like domain protein</fullName>
    </recommendedName>
</protein>
<keyword evidence="3" id="KW-1185">Reference proteome</keyword>
<gene>
    <name evidence="2" type="ORF">GJA_3861</name>
</gene>
<dbReference type="Gene3D" id="1.20.1260.10">
    <property type="match status" value="1"/>
</dbReference>
<dbReference type="KEGG" id="jag:GJA_3861"/>
<dbReference type="eggNOG" id="COG1633">
    <property type="taxonomic scope" value="Bacteria"/>
</dbReference>
<accession>W0VB41</accession>
<dbReference type="InterPro" id="IPR009078">
    <property type="entry name" value="Ferritin-like_SF"/>
</dbReference>
<evidence type="ECO:0000313" key="2">
    <source>
        <dbReference type="EMBL" id="CDG84472.1"/>
    </source>
</evidence>
<dbReference type="PATRIC" id="fig|1349767.4.peg.448"/>
<dbReference type="InterPro" id="IPR012347">
    <property type="entry name" value="Ferritin-like"/>
</dbReference>
<dbReference type="Proteomes" id="UP000027604">
    <property type="component" value="Chromosome I"/>
</dbReference>
<proteinExistence type="predicted"/>
<name>W0VB41_9BURK</name>
<reference evidence="2 3" key="1">
    <citation type="journal article" date="2015" name="Genome Announc.">
        <title>Genome Sequence of Mushroom Soft-Rot Pathogen Janthinobacterium agaricidamnosum.</title>
        <authorList>
            <person name="Graupner K."/>
            <person name="Lackner G."/>
            <person name="Hertweck C."/>
        </authorList>
    </citation>
    <scope>NUCLEOTIDE SEQUENCE [LARGE SCALE GENOMIC DNA]</scope>
    <source>
        <strain evidence="3">NBRC 102515 / DSM 9628</strain>
    </source>
</reference>
<evidence type="ECO:0008006" key="4">
    <source>
        <dbReference type="Google" id="ProtNLM"/>
    </source>
</evidence>
<organism evidence="2 3">
    <name type="scientific">Janthinobacterium agaricidamnosum NBRC 102515 = DSM 9628</name>
    <dbReference type="NCBI Taxonomy" id="1349767"/>
    <lineage>
        <taxon>Bacteria</taxon>
        <taxon>Pseudomonadati</taxon>
        <taxon>Pseudomonadota</taxon>
        <taxon>Betaproteobacteria</taxon>
        <taxon>Burkholderiales</taxon>
        <taxon>Oxalobacteraceae</taxon>
        <taxon>Janthinobacterium</taxon>
    </lineage>
</organism>
<dbReference type="STRING" id="1349767.GJA_3861"/>
<dbReference type="CDD" id="cd00657">
    <property type="entry name" value="Ferritin_like"/>
    <property type="match status" value="1"/>
</dbReference>
<evidence type="ECO:0000313" key="3">
    <source>
        <dbReference type="Proteomes" id="UP000027604"/>
    </source>
</evidence>